<dbReference type="InterPro" id="IPR054383">
    <property type="entry name" value="PspAB-like"/>
</dbReference>
<comment type="caution">
    <text evidence="1">The sequence shown here is derived from an EMBL/GenBank/DDBJ whole genome shotgun (WGS) entry which is preliminary data.</text>
</comment>
<dbReference type="AlphaFoldDB" id="A0A6N9H9L8"/>
<sequence length="199" mass="21472">MGFFDALMGRSKPKPANLDDLFAVPPAVLTLQAATDFVPTGVAAVAFRAVEGGAIARAEEEARQLITSDPDTTVRTEEDDFGYTWLVIADANADTVNLVTNLHAVNTALESQGFGPMLLCSTVYFRSSQGVEAALVYLYKRGTFYPFVQAGPQRRDSAVEFNIKAAIGADLKFEADLEKWSPLWGAPGMSDPPRELPAP</sequence>
<accession>A0A6N9H9L8</accession>
<keyword evidence="2" id="KW-1185">Reference proteome</keyword>
<dbReference type="RefSeq" id="WP_160954124.1">
    <property type="nucleotide sequence ID" value="NZ_WWEQ01000070.1"/>
</dbReference>
<reference evidence="1 2" key="1">
    <citation type="submission" date="2020-01" db="EMBL/GenBank/DDBJ databases">
        <authorList>
            <person name="Deng T."/>
        </authorList>
    </citation>
    <scope>NUCLEOTIDE SEQUENCE [LARGE SCALE GENOMIC DNA]</scope>
    <source>
        <strain evidence="1 2">5221</strain>
    </source>
</reference>
<gene>
    <name evidence="1" type="ORF">GSY69_12275</name>
</gene>
<dbReference type="EMBL" id="WWEQ01000070">
    <property type="protein sequence ID" value="MYM20713.1"/>
    <property type="molecule type" value="Genomic_DNA"/>
</dbReference>
<dbReference type="Proteomes" id="UP000469215">
    <property type="component" value="Unassembled WGS sequence"/>
</dbReference>
<protein>
    <submittedName>
        <fullName evidence="1">Uncharacterized protein</fullName>
    </submittedName>
</protein>
<evidence type="ECO:0000313" key="1">
    <source>
        <dbReference type="EMBL" id="MYM20713.1"/>
    </source>
</evidence>
<name>A0A6N9H9L8_9MICO</name>
<dbReference type="Pfam" id="PF22742">
    <property type="entry name" value="PspAB"/>
    <property type="match status" value="1"/>
</dbReference>
<organism evidence="1 2">
    <name type="scientific">Brevibacterium rongguiense</name>
    <dbReference type="NCBI Taxonomy" id="2695267"/>
    <lineage>
        <taxon>Bacteria</taxon>
        <taxon>Bacillati</taxon>
        <taxon>Actinomycetota</taxon>
        <taxon>Actinomycetes</taxon>
        <taxon>Micrococcales</taxon>
        <taxon>Brevibacteriaceae</taxon>
        <taxon>Brevibacterium</taxon>
    </lineage>
</organism>
<evidence type="ECO:0000313" key="2">
    <source>
        <dbReference type="Proteomes" id="UP000469215"/>
    </source>
</evidence>
<proteinExistence type="predicted"/>